<dbReference type="Pfam" id="PF01547">
    <property type="entry name" value="SBP_bac_1"/>
    <property type="match status" value="1"/>
</dbReference>
<dbReference type="OrthoDB" id="8013425at2"/>
<accession>A0A4Z0WB74</accession>
<dbReference type="InterPro" id="IPR005967">
    <property type="entry name" value="ThiB"/>
</dbReference>
<dbReference type="InterPro" id="IPR006059">
    <property type="entry name" value="SBP"/>
</dbReference>
<dbReference type="Gene3D" id="3.40.190.10">
    <property type="entry name" value="Periplasmic binding protein-like II"/>
    <property type="match status" value="2"/>
</dbReference>
<dbReference type="CDD" id="cd13545">
    <property type="entry name" value="PBP2_TbpA"/>
    <property type="match status" value="1"/>
</dbReference>
<dbReference type="RefSeq" id="WP_135481972.1">
    <property type="nucleotide sequence ID" value="NZ_SRMF01000001.1"/>
</dbReference>
<dbReference type="AlphaFoldDB" id="A0A4Z0WB74"/>
<keyword evidence="8" id="KW-1185">Reference proteome</keyword>
<comment type="caution">
    <text evidence="7">The sequence shown here is derived from an EMBL/GenBank/DDBJ whole genome shotgun (WGS) entry which is preliminary data.</text>
</comment>
<comment type="similarity">
    <text evidence="2">Belongs to the bacterial solute-binding protein 1 family.</text>
</comment>
<protein>
    <recommendedName>
        <fullName evidence="3">Thiamine-binding periplasmic protein</fullName>
    </recommendedName>
</protein>
<dbReference type="EMBL" id="SRMF01000001">
    <property type="protein sequence ID" value="TGG95919.1"/>
    <property type="molecule type" value="Genomic_DNA"/>
</dbReference>
<evidence type="ECO:0000256" key="1">
    <source>
        <dbReference type="ARBA" id="ARBA00004418"/>
    </source>
</evidence>
<keyword evidence="6" id="KW-0574">Periplasm</keyword>
<keyword evidence="5" id="KW-0732">Signal</keyword>
<reference evidence="7 8" key="1">
    <citation type="submission" date="2019-04" db="EMBL/GenBank/DDBJ databases">
        <title>Natronospirillum operosus gen. nov., sp. nov., a haloalkaliphilic satellite isolated from decaying biomass of laboratory culture of cyanobacterium Geitlerinema sp. and proposal of Natronospirillaceae fam. nov. and Saccharospirillaceae fam. nov.</title>
        <authorList>
            <person name="Kevbrin V."/>
            <person name="Boltyanskaya Y."/>
            <person name="Koziaeva V."/>
            <person name="Grouzdev D.S."/>
            <person name="Park M."/>
            <person name="Cho J."/>
        </authorList>
    </citation>
    <scope>NUCLEOTIDE SEQUENCE [LARGE SCALE GENOMIC DNA]</scope>
    <source>
        <strain evidence="7 8">G-116</strain>
    </source>
</reference>
<evidence type="ECO:0000256" key="4">
    <source>
        <dbReference type="ARBA" id="ARBA00022448"/>
    </source>
</evidence>
<name>A0A4Z0WB74_9GAMM</name>
<evidence type="ECO:0000313" key="8">
    <source>
        <dbReference type="Proteomes" id="UP000297475"/>
    </source>
</evidence>
<keyword evidence="4" id="KW-0813">Transport</keyword>
<dbReference type="NCBIfam" id="TIGR01276">
    <property type="entry name" value="thiB"/>
    <property type="match status" value="1"/>
</dbReference>
<evidence type="ECO:0000256" key="3">
    <source>
        <dbReference type="ARBA" id="ARBA00019815"/>
    </source>
</evidence>
<evidence type="ECO:0000256" key="5">
    <source>
        <dbReference type="ARBA" id="ARBA00022729"/>
    </source>
</evidence>
<dbReference type="PANTHER" id="PTHR30006">
    <property type="entry name" value="THIAMINE-BINDING PERIPLASMIC PROTEIN-RELATED"/>
    <property type="match status" value="1"/>
</dbReference>
<dbReference type="PANTHER" id="PTHR30006:SF3">
    <property type="entry name" value="THIAMINE-BINDING PERIPLASMIC PROTEIN"/>
    <property type="match status" value="1"/>
</dbReference>
<sequence>MRTLTLATGLALAGTLGANELTVYTYSSFTSDWGPGPEIKSAFEAQCDCTLNFVSSDDGVSLLNRVRLEGVNTQADVVLGVDDALIEEARALELFQPHGIDWSDLPLAADLAWSDDLYVPFDYGYFAFVYDTENIDSPATSMEELLSSDVSILYQDPRTSTVGQGLMHWMQALYGDNGVTEAWQALAERTVTVTQGWSESYGMFQEGEADYVLSYTTSPAYHMVAEDTDRYQAATFEEGHVAQIEVAAISAFTDQAELAAEFLDFLLSREAQQILPVTNWMLPVRTDVELPAAFDRLATPERIGHSPTEIHEHRQAWIRTWRNAVSQ</sequence>
<dbReference type="SUPFAM" id="SSF53850">
    <property type="entry name" value="Periplasmic binding protein-like II"/>
    <property type="match status" value="1"/>
</dbReference>
<evidence type="ECO:0000256" key="2">
    <source>
        <dbReference type="ARBA" id="ARBA00008520"/>
    </source>
</evidence>
<dbReference type="GO" id="GO:0030288">
    <property type="term" value="C:outer membrane-bounded periplasmic space"/>
    <property type="evidence" value="ECO:0007669"/>
    <property type="project" value="InterPro"/>
</dbReference>
<evidence type="ECO:0000313" key="7">
    <source>
        <dbReference type="EMBL" id="TGG95919.1"/>
    </source>
</evidence>
<dbReference type="GO" id="GO:0030975">
    <property type="term" value="F:thiamine binding"/>
    <property type="evidence" value="ECO:0007669"/>
    <property type="project" value="InterPro"/>
</dbReference>
<proteinExistence type="inferred from homology"/>
<dbReference type="NCBIfam" id="TIGR01254">
    <property type="entry name" value="sfuA"/>
    <property type="match status" value="1"/>
</dbReference>
<organism evidence="7 8">
    <name type="scientific">Natronospirillum operosum</name>
    <dbReference type="NCBI Taxonomy" id="2759953"/>
    <lineage>
        <taxon>Bacteria</taxon>
        <taxon>Pseudomonadati</taxon>
        <taxon>Pseudomonadota</taxon>
        <taxon>Gammaproteobacteria</taxon>
        <taxon>Oceanospirillales</taxon>
        <taxon>Natronospirillaceae</taxon>
        <taxon>Natronospirillum</taxon>
    </lineage>
</organism>
<dbReference type="GO" id="GO:0015888">
    <property type="term" value="P:thiamine transport"/>
    <property type="evidence" value="ECO:0007669"/>
    <property type="project" value="InterPro"/>
</dbReference>
<evidence type="ECO:0000256" key="6">
    <source>
        <dbReference type="ARBA" id="ARBA00022764"/>
    </source>
</evidence>
<dbReference type="GO" id="GO:0030976">
    <property type="term" value="F:thiamine pyrophosphate binding"/>
    <property type="evidence" value="ECO:0007669"/>
    <property type="project" value="TreeGrafter"/>
</dbReference>
<comment type="subcellular location">
    <subcellularLocation>
        <location evidence="1">Periplasm</location>
    </subcellularLocation>
</comment>
<gene>
    <name evidence="7" type="ORF">E4656_05840</name>
</gene>
<dbReference type="InterPro" id="IPR005948">
    <property type="entry name" value="ThiB-like"/>
</dbReference>
<dbReference type="Proteomes" id="UP000297475">
    <property type="component" value="Unassembled WGS sequence"/>
</dbReference>